<dbReference type="AlphaFoldDB" id="A0A6A3ICJ1"/>
<comment type="caution">
    <text evidence="2">The sequence shown here is derived from an EMBL/GenBank/DDBJ whole genome shotgun (WGS) entry which is preliminary data.</text>
</comment>
<evidence type="ECO:0000313" key="2">
    <source>
        <dbReference type="EMBL" id="KAE8978265.1"/>
    </source>
</evidence>
<evidence type="ECO:0000313" key="3">
    <source>
        <dbReference type="Proteomes" id="UP000460718"/>
    </source>
</evidence>
<evidence type="ECO:0000256" key="1">
    <source>
        <dbReference type="SAM" id="SignalP"/>
    </source>
</evidence>
<organism evidence="2 3">
    <name type="scientific">Phytophthora fragariae</name>
    <dbReference type="NCBI Taxonomy" id="53985"/>
    <lineage>
        <taxon>Eukaryota</taxon>
        <taxon>Sar</taxon>
        <taxon>Stramenopiles</taxon>
        <taxon>Oomycota</taxon>
        <taxon>Peronosporomycetes</taxon>
        <taxon>Peronosporales</taxon>
        <taxon>Peronosporaceae</taxon>
        <taxon>Phytophthora</taxon>
    </lineage>
</organism>
<keyword evidence="1" id="KW-0732">Signal</keyword>
<feature type="signal peptide" evidence="1">
    <location>
        <begin position="1"/>
        <end position="21"/>
    </location>
</feature>
<dbReference type="EMBL" id="QXFW01002466">
    <property type="protein sequence ID" value="KAE8978265.1"/>
    <property type="molecule type" value="Genomic_DNA"/>
</dbReference>
<sequence length="85" mass="9104">MKVAGEAISVHLHIMILLVGSFEELDQEVKLVKAVVTACLGKDPFETEGVGELVRLTVEHGCAMRPMIELCIFGDHAATPNADTG</sequence>
<proteinExistence type="predicted"/>
<protein>
    <submittedName>
        <fullName evidence="2">Uncharacterized protein</fullName>
    </submittedName>
</protein>
<feature type="chain" id="PRO_5025634350" evidence="1">
    <location>
        <begin position="22"/>
        <end position="85"/>
    </location>
</feature>
<accession>A0A6A3ICJ1</accession>
<name>A0A6A3ICJ1_9STRA</name>
<reference evidence="2 3" key="1">
    <citation type="submission" date="2018-09" db="EMBL/GenBank/DDBJ databases">
        <title>Genomic investigation of the strawberry pathogen Phytophthora fragariae indicates pathogenicity is determined by transcriptional variation in three key races.</title>
        <authorList>
            <person name="Adams T.M."/>
            <person name="Armitage A.D."/>
            <person name="Sobczyk M.K."/>
            <person name="Bates H.J."/>
            <person name="Dunwell J.M."/>
            <person name="Nellist C.F."/>
            <person name="Harrison R.J."/>
        </authorList>
    </citation>
    <scope>NUCLEOTIDE SEQUENCE [LARGE SCALE GENOMIC DNA]</scope>
    <source>
        <strain evidence="2 3">SCRP245</strain>
    </source>
</reference>
<dbReference type="Proteomes" id="UP000460718">
    <property type="component" value="Unassembled WGS sequence"/>
</dbReference>
<gene>
    <name evidence="2" type="ORF">PF011_g23319</name>
</gene>